<evidence type="ECO:0000313" key="3">
    <source>
        <dbReference type="Proteomes" id="UP001190700"/>
    </source>
</evidence>
<proteinExistence type="predicted"/>
<protein>
    <submittedName>
        <fullName evidence="2">Uncharacterized protein</fullName>
    </submittedName>
</protein>
<accession>A0AAE0GAK6</accession>
<dbReference type="EMBL" id="LGRX02007626">
    <property type="protein sequence ID" value="KAK3274619.1"/>
    <property type="molecule type" value="Genomic_DNA"/>
</dbReference>
<dbReference type="AlphaFoldDB" id="A0AAE0GAK6"/>
<reference evidence="2 3" key="1">
    <citation type="journal article" date="2015" name="Genome Biol. Evol.">
        <title>Comparative Genomics of a Bacterivorous Green Alga Reveals Evolutionary Causalities and Consequences of Phago-Mixotrophic Mode of Nutrition.</title>
        <authorList>
            <person name="Burns J.A."/>
            <person name="Paasch A."/>
            <person name="Narechania A."/>
            <person name="Kim E."/>
        </authorList>
    </citation>
    <scope>NUCLEOTIDE SEQUENCE [LARGE SCALE GENOMIC DNA]</scope>
    <source>
        <strain evidence="2 3">PLY_AMNH</strain>
    </source>
</reference>
<dbReference type="Proteomes" id="UP001190700">
    <property type="component" value="Unassembled WGS sequence"/>
</dbReference>
<gene>
    <name evidence="2" type="ORF">CYMTET_17206</name>
</gene>
<organism evidence="2 3">
    <name type="scientific">Cymbomonas tetramitiformis</name>
    <dbReference type="NCBI Taxonomy" id="36881"/>
    <lineage>
        <taxon>Eukaryota</taxon>
        <taxon>Viridiplantae</taxon>
        <taxon>Chlorophyta</taxon>
        <taxon>Pyramimonadophyceae</taxon>
        <taxon>Pyramimonadales</taxon>
        <taxon>Pyramimonadaceae</taxon>
        <taxon>Cymbomonas</taxon>
    </lineage>
</organism>
<sequence length="509" mass="55560">MTRENANVVHPEPAQTDVEREETSATPVPTVELDAGVTSSLSGSVLDRTTPARSAWSEETPQTLTATLPAQAPTTVIGISILNPSSALTNSNPAQVDPVSAIVPKGGLRQLAEEKEKSGVTAEAPPRKEAVGISVHGFMGISENKKVQAAIVMGQEEGSLIVEEDKFFAVGCSRKEHVPPGALKALHDLKNGIELLQSEMPWLAPTFYIHFIRTEQFAKLEGVQRWGDVVRPLWVYGLPVCRQWGAALQYVPANCQPTIIASTLQEAMVGVAAMYMGQRQLSSVACLLPFFAYGVVNHALYLHDRSTDPKMPKMEDPRVLLKMHHISEKGRDLLSKTGPTKLGEVLRFGQAHASKDVVELSTSFIKFALDHICMTSPHALMRERPHLRLFEVLGHKFTAMDKEDVEARLLFYIMELSERWKRALMIRIEVRRPVGQPGGNRGGDTRGYLNADAGGSALGGAESGTGPRMSILMRGRAHVARPCSERCDAEIYLTGFVGNSAVNMVDVVD</sequence>
<name>A0AAE0GAK6_9CHLO</name>
<evidence type="ECO:0000313" key="2">
    <source>
        <dbReference type="EMBL" id="KAK3274619.1"/>
    </source>
</evidence>
<keyword evidence="3" id="KW-1185">Reference proteome</keyword>
<comment type="caution">
    <text evidence="2">The sequence shown here is derived from an EMBL/GenBank/DDBJ whole genome shotgun (WGS) entry which is preliminary data.</text>
</comment>
<feature type="region of interest" description="Disordered" evidence="1">
    <location>
        <begin position="1"/>
        <end position="37"/>
    </location>
</feature>
<evidence type="ECO:0000256" key="1">
    <source>
        <dbReference type="SAM" id="MobiDB-lite"/>
    </source>
</evidence>